<dbReference type="WBParaSite" id="Gr19_v10_g4998.t1">
    <property type="protein sequence ID" value="Gr19_v10_g4998.t1"/>
    <property type="gene ID" value="Gr19_v10_g4998"/>
</dbReference>
<dbReference type="SUPFAM" id="SSF54768">
    <property type="entry name" value="dsRNA-binding domain-like"/>
    <property type="match status" value="1"/>
</dbReference>
<dbReference type="SMART" id="SM00358">
    <property type="entry name" value="DSRM"/>
    <property type="match status" value="2"/>
</dbReference>
<evidence type="ECO:0000313" key="4">
    <source>
        <dbReference type="WBParaSite" id="Gr19_v10_g4998.t1"/>
    </source>
</evidence>
<dbReference type="PROSITE" id="PS50137">
    <property type="entry name" value="DS_RBD"/>
    <property type="match status" value="1"/>
</dbReference>
<name>A0A914HYM2_GLORO</name>
<feature type="domain" description="DRBM" evidence="2">
    <location>
        <begin position="50"/>
        <end position="118"/>
    </location>
</feature>
<organism evidence="3 4">
    <name type="scientific">Globodera rostochiensis</name>
    <name type="common">Golden nematode worm</name>
    <name type="synonym">Heterodera rostochiensis</name>
    <dbReference type="NCBI Taxonomy" id="31243"/>
    <lineage>
        <taxon>Eukaryota</taxon>
        <taxon>Metazoa</taxon>
        <taxon>Ecdysozoa</taxon>
        <taxon>Nematoda</taxon>
        <taxon>Chromadorea</taxon>
        <taxon>Rhabditida</taxon>
        <taxon>Tylenchina</taxon>
        <taxon>Tylenchomorpha</taxon>
        <taxon>Tylenchoidea</taxon>
        <taxon>Heteroderidae</taxon>
        <taxon>Heteroderinae</taxon>
        <taxon>Globodera</taxon>
    </lineage>
</organism>
<sequence>MDSDGAPCFDRQQYYKQIVDHVVREGLHEAHRQRPINQTTLAFLFERKKDPVSMLNIYCTASAVPRFEFFVFQLAPIGASKFLYITELDGRPVYGVSASSKKEAKKACALRVLDNLMAQQRLDCINATGRKVRRAPPKPLPISLNGPADDEQCAQQGYSNVNFSDDIDLDKMQKEFVQLNSVPTDCKEQEVFARLRSTAFKLHSENAFWGHVQLSEETKAKMMQCKLETNPVAFVRRCILLRSLRQPEATVEDSESLKPTQLDFYVFTLPYVPAHYACLAVFNGAIHHGAIAVSKQKAKISCAEVLAEILVKEGWADVKKAAKKRKNIAEDKILKKRRKEDGQREETNARTSHHYLLTLHPSESLDPKTHFLLAIAAKSPIQLLKEIADREKFVLSYAEIVDEATGAFAKPNVQPQGKESTLWSKVAEWPSNWKNLGVFKRRLRVVW</sequence>
<dbReference type="GO" id="GO:0003723">
    <property type="term" value="F:RNA binding"/>
    <property type="evidence" value="ECO:0007669"/>
    <property type="project" value="UniProtKB-UniRule"/>
</dbReference>
<dbReference type="InterPro" id="IPR014720">
    <property type="entry name" value="dsRBD_dom"/>
</dbReference>
<keyword evidence="1" id="KW-0694">RNA-binding</keyword>
<accession>A0A914HYM2</accession>
<evidence type="ECO:0000256" key="1">
    <source>
        <dbReference type="PROSITE-ProRule" id="PRU00266"/>
    </source>
</evidence>
<reference evidence="4" key="1">
    <citation type="submission" date="2022-11" db="UniProtKB">
        <authorList>
            <consortium name="WormBaseParasite"/>
        </authorList>
    </citation>
    <scope>IDENTIFICATION</scope>
</reference>
<evidence type="ECO:0000259" key="2">
    <source>
        <dbReference type="PROSITE" id="PS50137"/>
    </source>
</evidence>
<keyword evidence="3" id="KW-1185">Reference proteome</keyword>
<protein>
    <submittedName>
        <fullName evidence="4">DRBM domain-containing protein</fullName>
    </submittedName>
</protein>
<evidence type="ECO:0000313" key="3">
    <source>
        <dbReference type="Proteomes" id="UP000887572"/>
    </source>
</evidence>
<dbReference type="Gene3D" id="3.30.160.20">
    <property type="match status" value="1"/>
</dbReference>
<dbReference type="Proteomes" id="UP000887572">
    <property type="component" value="Unplaced"/>
</dbReference>
<proteinExistence type="predicted"/>
<dbReference type="AlphaFoldDB" id="A0A914HYM2"/>